<keyword evidence="2" id="KW-1185">Reference proteome</keyword>
<dbReference type="Proteomes" id="UP000234331">
    <property type="component" value="Unassembled WGS sequence"/>
</dbReference>
<sequence length="28" mass="3197">MESSRIKGSQVNFSSIKVRADNCEIIRK</sequence>
<proteinExistence type="predicted"/>
<organism evidence="1 2">
    <name type="scientific">Frankia canadensis</name>
    <dbReference type="NCBI Taxonomy" id="1836972"/>
    <lineage>
        <taxon>Bacteria</taxon>
        <taxon>Bacillati</taxon>
        <taxon>Actinomycetota</taxon>
        <taxon>Actinomycetes</taxon>
        <taxon>Frankiales</taxon>
        <taxon>Frankiaceae</taxon>
        <taxon>Frankia</taxon>
    </lineage>
</organism>
<dbReference type="EMBL" id="FZMO01000090">
    <property type="protein sequence ID" value="SNQ47291.1"/>
    <property type="molecule type" value="Genomic_DNA"/>
</dbReference>
<evidence type="ECO:0000313" key="1">
    <source>
        <dbReference type="EMBL" id="SNQ47291.1"/>
    </source>
</evidence>
<protein>
    <submittedName>
        <fullName evidence="1">Uncharacterized protein</fullName>
    </submittedName>
</protein>
<evidence type="ECO:0000313" key="2">
    <source>
        <dbReference type="Proteomes" id="UP000234331"/>
    </source>
</evidence>
<dbReference type="AlphaFoldDB" id="A0A2I2KNP5"/>
<reference evidence="1 2" key="1">
    <citation type="submission" date="2017-06" db="EMBL/GenBank/DDBJ databases">
        <authorList>
            <person name="Kim H.J."/>
            <person name="Triplett B.A."/>
        </authorList>
    </citation>
    <scope>NUCLEOTIDE SEQUENCE [LARGE SCALE GENOMIC DNA]</scope>
    <source>
        <strain evidence="1">FRACA_ARgP5</strain>
    </source>
</reference>
<accession>A0A2I2KNP5</accession>
<gene>
    <name evidence="1" type="ORF">FRACA_180055</name>
</gene>
<name>A0A2I2KNP5_9ACTN</name>